<accession>A0A0G2F276</accession>
<dbReference type="EMBL" id="LCWF01000007">
    <property type="protein sequence ID" value="KKY28892.1"/>
    <property type="molecule type" value="Genomic_DNA"/>
</dbReference>
<sequence>MIEIKGMQTVITKLETSGANTAYPFNTRIAGVVTIATLSPLDTSFPFDNATDVGALATAYDIETITVPTTTMVTVVVTTTAYTTTVIVTRTVSGYATLSYATTVAGSVSTISTTSAVNSTYTTSSVITTSGTVASTSTSVQATTSVVSGITSESASNCTDTLGCNGTDIFVPVALTDVPSNFERRSDHPVAKLGIENQTIPTETNKFYSNFFLGDQLDATFTHPYSLAWSAGSGNAESYGMAISHVDDDQKVYGAVRTDIPGSPASYYINPLAIQSIILSATEFGNSTVLTSDTLLGFSANINLQPESGSASKITFPVVQGMGFVTGIYTDLQPVIQSSVFFRTVTAAGTVGTGIYKYRITLEDGKFWLLYITPSDGVDPNLQLQSSTLLEGMSGFSGTIQVAKNPGNASESIYDEAAGVYATGATISGYASGSVGSYSFAWTKGGTTYTTLGKRDSNSTTDSTLDSSLLMFALPHHVQSMDTTTKAKVTTLQLNTTTKGVATALLADSWTLEEANMPTGMGFAPWRPNSGSVTNLSSAAIATINEVAAVEISQNMTAQSDLDSMYYSGKALSKFAQLVWTVYELGQNDGLAAAGLANLKAAFAVFVNQQQPYPLVYDEVWGGVVSSASYVTGDSGYDYGNTYYNDHHFHYGYHIHAAAVIGALDPTWLTNNSDYVNALVRDVSNPSLEDSYFPFFRSFDWYHGHSWAKGLFESGDSKDQESTSEDAMFAYALKLWGNTIGDASMEARGNLMLSVATRSFQNYFLMESTNINQPANFIDNKVTGILFENKVDHTTYFGTNLEYIEG</sequence>
<keyword evidence="4" id="KW-0378">Hydrolase</keyword>
<reference evidence="11 12" key="1">
    <citation type="submission" date="2015-05" db="EMBL/GenBank/DDBJ databases">
        <title>Distinctive expansion of gene families associated with plant cell wall degradation and secondary metabolism in the genomes of grapevine trunk pathogens.</title>
        <authorList>
            <person name="Lawrence D.P."/>
            <person name="Travadon R."/>
            <person name="Rolshausen P.E."/>
            <person name="Baumgartner K."/>
        </authorList>
    </citation>
    <scope>NUCLEOTIDE SEQUENCE [LARGE SCALE GENOMIC DNA]</scope>
    <source>
        <strain evidence="11">UCRPC4</strain>
    </source>
</reference>
<evidence type="ECO:0000313" key="12">
    <source>
        <dbReference type="Proteomes" id="UP000053317"/>
    </source>
</evidence>
<dbReference type="OrthoDB" id="4473401at2759"/>
<feature type="domain" description="Glycosyl hydrolase family 81 C-terminal" evidence="10">
    <location>
        <begin position="536"/>
        <end position="806"/>
    </location>
</feature>
<comment type="caution">
    <text evidence="11">The sequence shown here is derived from an EMBL/GenBank/DDBJ whole genome shotgun (WGS) entry which is preliminary data.</text>
</comment>
<name>A0A0G2F276_PHACM</name>
<dbReference type="GO" id="GO:0042973">
    <property type="term" value="F:glucan endo-1,3-beta-D-glucosidase activity"/>
    <property type="evidence" value="ECO:0007669"/>
    <property type="project" value="UniProtKB-EC"/>
</dbReference>
<dbReference type="InterPro" id="IPR005200">
    <property type="entry name" value="Endo-beta-glucanase"/>
</dbReference>
<evidence type="ECO:0000313" key="11">
    <source>
        <dbReference type="EMBL" id="KKY28892.1"/>
    </source>
</evidence>
<keyword evidence="5" id="KW-0119">Carbohydrate metabolism</keyword>
<evidence type="ECO:0000256" key="2">
    <source>
        <dbReference type="ARBA" id="ARBA00010730"/>
    </source>
</evidence>
<evidence type="ECO:0000256" key="4">
    <source>
        <dbReference type="ARBA" id="ARBA00022801"/>
    </source>
</evidence>
<protein>
    <recommendedName>
        <fullName evidence="3">glucan endo-1,3-beta-D-glucosidase</fullName>
        <ecNumber evidence="3">3.2.1.39</ecNumber>
    </recommendedName>
</protein>
<dbReference type="EC" id="3.2.1.39" evidence="3"/>
<keyword evidence="6" id="KW-0326">Glycosidase</keyword>
<dbReference type="GO" id="GO:0009986">
    <property type="term" value="C:cell surface"/>
    <property type="evidence" value="ECO:0007669"/>
    <property type="project" value="TreeGrafter"/>
</dbReference>
<dbReference type="Proteomes" id="UP000053317">
    <property type="component" value="Unassembled WGS sequence"/>
</dbReference>
<dbReference type="AlphaFoldDB" id="A0A0G2F276"/>
<keyword evidence="12" id="KW-1185">Reference proteome</keyword>
<dbReference type="GO" id="GO:0071555">
    <property type="term" value="P:cell wall organization"/>
    <property type="evidence" value="ECO:0007669"/>
    <property type="project" value="UniProtKB-KW"/>
</dbReference>
<dbReference type="FunFam" id="2.70.98.30:FF:000006">
    <property type="entry name" value="Endo-1,3-beta-glucanase Engl1"/>
    <property type="match status" value="1"/>
</dbReference>
<evidence type="ECO:0000256" key="6">
    <source>
        <dbReference type="ARBA" id="ARBA00023295"/>
    </source>
</evidence>
<dbReference type="Gene3D" id="1.10.287.1170">
    <property type="entry name" value="glycoside hydrolase family 81 endo-[beta] glucanase"/>
    <property type="match status" value="1"/>
</dbReference>
<dbReference type="PROSITE" id="PS52008">
    <property type="entry name" value="GH81"/>
    <property type="match status" value="1"/>
</dbReference>
<dbReference type="InterPro" id="IPR040451">
    <property type="entry name" value="GH81_N"/>
</dbReference>
<gene>
    <name evidence="11" type="ORF">UCRPC4_g00316</name>
</gene>
<evidence type="ECO:0000259" key="10">
    <source>
        <dbReference type="Pfam" id="PF17652"/>
    </source>
</evidence>
<dbReference type="Pfam" id="PF03639">
    <property type="entry name" value="Glyco_hydro_81"/>
    <property type="match status" value="1"/>
</dbReference>
<dbReference type="InterPro" id="IPR040720">
    <property type="entry name" value="GH81_C"/>
</dbReference>
<comment type="catalytic activity">
    <reaction evidence="1">
        <text>Hydrolysis of (1-&gt;3)-beta-D-glucosidic linkages in (1-&gt;3)-beta-D-glucans.</text>
        <dbReference type="EC" id="3.2.1.39"/>
    </reaction>
</comment>
<evidence type="ECO:0000256" key="8">
    <source>
        <dbReference type="ARBA" id="ARBA00023326"/>
    </source>
</evidence>
<evidence type="ECO:0000256" key="3">
    <source>
        <dbReference type="ARBA" id="ARBA00012780"/>
    </source>
</evidence>
<dbReference type="Gene3D" id="2.70.98.30">
    <property type="entry name" value="Golgi alpha-mannosidase II, domain 4"/>
    <property type="match status" value="1"/>
</dbReference>
<keyword evidence="7" id="KW-0961">Cell wall biogenesis/degradation</keyword>
<dbReference type="PANTHER" id="PTHR31983">
    <property type="entry name" value="ENDO-1,3(4)-BETA-GLUCANASE 1"/>
    <property type="match status" value="1"/>
</dbReference>
<comment type="similarity">
    <text evidence="2">Belongs to the glycosyl hydrolase 81 family.</text>
</comment>
<evidence type="ECO:0000256" key="5">
    <source>
        <dbReference type="ARBA" id="ARBA00023277"/>
    </source>
</evidence>
<evidence type="ECO:0000256" key="1">
    <source>
        <dbReference type="ARBA" id="ARBA00000382"/>
    </source>
</evidence>
<dbReference type="GO" id="GO:0000272">
    <property type="term" value="P:polysaccharide catabolic process"/>
    <property type="evidence" value="ECO:0007669"/>
    <property type="project" value="UniProtKB-KW"/>
</dbReference>
<dbReference type="Pfam" id="PF17652">
    <property type="entry name" value="Glyco_hydro81C"/>
    <property type="match status" value="1"/>
</dbReference>
<reference evidence="11 12" key="2">
    <citation type="submission" date="2015-05" db="EMBL/GenBank/DDBJ databases">
        <authorList>
            <person name="Morales-Cruz A."/>
            <person name="Amrine K.C."/>
            <person name="Cantu D."/>
        </authorList>
    </citation>
    <scope>NUCLEOTIDE SEQUENCE [LARGE SCALE GENOMIC DNA]</scope>
    <source>
        <strain evidence="11">UCRPC4</strain>
    </source>
</reference>
<organism evidence="11 12">
    <name type="scientific">Phaeomoniella chlamydospora</name>
    <name type="common">Phaeoacremonium chlamydosporum</name>
    <dbReference type="NCBI Taxonomy" id="158046"/>
    <lineage>
        <taxon>Eukaryota</taxon>
        <taxon>Fungi</taxon>
        <taxon>Dikarya</taxon>
        <taxon>Ascomycota</taxon>
        <taxon>Pezizomycotina</taxon>
        <taxon>Eurotiomycetes</taxon>
        <taxon>Chaetothyriomycetidae</taxon>
        <taxon>Phaeomoniellales</taxon>
        <taxon>Phaeomoniellaceae</taxon>
        <taxon>Phaeomoniella</taxon>
    </lineage>
</organism>
<proteinExistence type="inferred from homology"/>
<evidence type="ECO:0000256" key="7">
    <source>
        <dbReference type="ARBA" id="ARBA00023316"/>
    </source>
</evidence>
<dbReference type="GO" id="GO:0052861">
    <property type="term" value="F:endo-1,3(4)-beta-glucanase activity"/>
    <property type="evidence" value="ECO:0007669"/>
    <property type="project" value="InterPro"/>
</dbReference>
<evidence type="ECO:0000259" key="9">
    <source>
        <dbReference type="Pfam" id="PF03639"/>
    </source>
</evidence>
<dbReference type="PANTHER" id="PTHR31983:SF0">
    <property type="entry name" value="GLUCAN ENDO-1,3-BETA-D-GLUCOSIDASE 2"/>
    <property type="match status" value="1"/>
</dbReference>
<feature type="domain" description="Glycosyl hydrolase family 81 N-terminal" evidence="9">
    <location>
        <begin position="188"/>
        <end position="527"/>
    </location>
</feature>
<keyword evidence="8" id="KW-0624">Polysaccharide degradation</keyword>